<dbReference type="InterPro" id="IPR019587">
    <property type="entry name" value="Polyketide_cyclase/dehydratase"/>
</dbReference>
<name>A0A2P5BF45_TREOI</name>
<sequence>MENKDPLAKWEGKVSKRLAKATVDQICSLYADFFNLHKWFPGLETCYGIHGNNGELGCIRFCGISPGDADKPEPADWAKERLIAIDHAEHTLTYDVVDTTIIGLRSYVGTVKILPGGDDDDRTRGCVIEWSFTVDPIDAWSLDGVLAQFDEWLQLLANKMEGSLANNLDQA</sequence>
<dbReference type="InterPro" id="IPR053249">
    <property type="entry name" value="LFS"/>
</dbReference>
<dbReference type="FunFam" id="3.30.530.20:FF:000064">
    <property type="entry name" value="Lachrymatory-factor synthase"/>
    <property type="match status" value="1"/>
</dbReference>
<dbReference type="Pfam" id="PF10604">
    <property type="entry name" value="Polyketide_cyc2"/>
    <property type="match status" value="1"/>
</dbReference>
<evidence type="ECO:0000313" key="1">
    <source>
        <dbReference type="EMBL" id="PON47417.1"/>
    </source>
</evidence>
<dbReference type="GO" id="GO:0004864">
    <property type="term" value="F:protein phosphatase inhibitor activity"/>
    <property type="evidence" value="ECO:0007669"/>
    <property type="project" value="UniProtKB-ARBA"/>
</dbReference>
<dbReference type="SUPFAM" id="SSF55961">
    <property type="entry name" value="Bet v1-like"/>
    <property type="match status" value="1"/>
</dbReference>
<gene>
    <name evidence="1" type="ORF">TorRG33x02_323380</name>
</gene>
<accession>A0A2P5BF45</accession>
<dbReference type="STRING" id="63057.A0A2P5BF45"/>
<dbReference type="InParanoid" id="A0A2P5BF45"/>
<organism evidence="1 2">
    <name type="scientific">Trema orientale</name>
    <name type="common">Charcoal tree</name>
    <name type="synonym">Celtis orientalis</name>
    <dbReference type="NCBI Taxonomy" id="63057"/>
    <lineage>
        <taxon>Eukaryota</taxon>
        <taxon>Viridiplantae</taxon>
        <taxon>Streptophyta</taxon>
        <taxon>Embryophyta</taxon>
        <taxon>Tracheophyta</taxon>
        <taxon>Spermatophyta</taxon>
        <taxon>Magnoliopsida</taxon>
        <taxon>eudicotyledons</taxon>
        <taxon>Gunneridae</taxon>
        <taxon>Pentapetalae</taxon>
        <taxon>rosids</taxon>
        <taxon>fabids</taxon>
        <taxon>Rosales</taxon>
        <taxon>Cannabaceae</taxon>
        <taxon>Trema</taxon>
    </lineage>
</organism>
<evidence type="ECO:0000313" key="2">
    <source>
        <dbReference type="Proteomes" id="UP000237000"/>
    </source>
</evidence>
<dbReference type="InterPro" id="IPR023393">
    <property type="entry name" value="START-like_dom_sf"/>
</dbReference>
<dbReference type="AlphaFoldDB" id="A0A2P5BF45"/>
<reference evidence="2" key="1">
    <citation type="submission" date="2016-06" db="EMBL/GenBank/DDBJ databases">
        <title>Parallel loss of symbiosis genes in relatives of nitrogen-fixing non-legume Parasponia.</title>
        <authorList>
            <person name="Van Velzen R."/>
            <person name="Holmer R."/>
            <person name="Bu F."/>
            <person name="Rutten L."/>
            <person name="Van Zeijl A."/>
            <person name="Liu W."/>
            <person name="Santuari L."/>
            <person name="Cao Q."/>
            <person name="Sharma T."/>
            <person name="Shen D."/>
            <person name="Roswanjaya Y."/>
            <person name="Wardhani T."/>
            <person name="Kalhor M.S."/>
            <person name="Jansen J."/>
            <person name="Van den Hoogen J."/>
            <person name="Gungor B."/>
            <person name="Hartog M."/>
            <person name="Hontelez J."/>
            <person name="Verver J."/>
            <person name="Yang W.-C."/>
            <person name="Schijlen E."/>
            <person name="Repin R."/>
            <person name="Schilthuizen M."/>
            <person name="Schranz E."/>
            <person name="Heidstra R."/>
            <person name="Miyata K."/>
            <person name="Fedorova E."/>
            <person name="Kohlen W."/>
            <person name="Bisseling T."/>
            <person name="Smit S."/>
            <person name="Geurts R."/>
        </authorList>
    </citation>
    <scope>NUCLEOTIDE SEQUENCE [LARGE SCALE GENOMIC DNA]</scope>
    <source>
        <strain evidence="2">cv. RG33-2</strain>
    </source>
</reference>
<dbReference type="Proteomes" id="UP000237000">
    <property type="component" value="Unassembled WGS sequence"/>
</dbReference>
<dbReference type="EMBL" id="JXTC01000535">
    <property type="protein sequence ID" value="PON47417.1"/>
    <property type="molecule type" value="Genomic_DNA"/>
</dbReference>
<dbReference type="PANTHER" id="PTHR33789">
    <property type="entry name" value="LACHRYMATORY-FACTOR SYNTHASE"/>
    <property type="match status" value="1"/>
</dbReference>
<comment type="caution">
    <text evidence="1">The sequence shown here is derived from an EMBL/GenBank/DDBJ whole genome shotgun (WGS) entry which is preliminary data.</text>
</comment>
<dbReference type="CDD" id="cd07821">
    <property type="entry name" value="PYR_PYL_RCAR_like"/>
    <property type="match status" value="1"/>
</dbReference>
<dbReference type="Gene3D" id="3.30.530.20">
    <property type="match status" value="1"/>
</dbReference>
<protein>
    <submittedName>
        <fullName evidence="1">Polyketide cyclase/dehydrase</fullName>
    </submittedName>
</protein>
<dbReference type="PANTHER" id="PTHR33789:SF15">
    <property type="entry name" value="LACHRYMATORY-FACTOR SYNTHASE"/>
    <property type="match status" value="1"/>
</dbReference>
<proteinExistence type="predicted"/>
<dbReference type="OrthoDB" id="1928994at2759"/>
<keyword evidence="2" id="KW-1185">Reference proteome</keyword>